<dbReference type="AlphaFoldDB" id="A0A8J2VKT7"/>
<comment type="caution">
    <text evidence="2">The sequence shown here is derived from an EMBL/GenBank/DDBJ whole genome shotgun (WGS) entry which is preliminary data.</text>
</comment>
<dbReference type="Proteomes" id="UP000625210">
    <property type="component" value="Unassembled WGS sequence"/>
</dbReference>
<sequence length="133" mass="15370">MAIAEETVSFRWPPGTPAEVKKEYYRLKEELGRNTSRRIAQYVIDGILRDLRGDKVYPVPLLREPTPEQRDWLYHELTISMMAKSLDSILQEPFVPFGRLNEKKEEGQKEDKPSALAEDIVRDMESSGLDFGD</sequence>
<reference evidence="2" key="2">
    <citation type="submission" date="2020-09" db="EMBL/GenBank/DDBJ databases">
        <authorList>
            <person name="Sun Q."/>
            <person name="Zhou Y."/>
        </authorList>
    </citation>
    <scope>NUCLEOTIDE SEQUENCE</scope>
    <source>
        <strain evidence="2">CGMCC 1.15179</strain>
    </source>
</reference>
<feature type="compositionally biased region" description="Basic and acidic residues" evidence="1">
    <location>
        <begin position="100"/>
        <end position="125"/>
    </location>
</feature>
<keyword evidence="3" id="KW-1185">Reference proteome</keyword>
<accession>A0A8J2VKT7</accession>
<reference evidence="2" key="1">
    <citation type="journal article" date="2014" name="Int. J. Syst. Evol. Microbiol.">
        <title>Complete genome sequence of Corynebacterium casei LMG S-19264T (=DSM 44701T), isolated from a smear-ripened cheese.</title>
        <authorList>
            <consortium name="US DOE Joint Genome Institute (JGI-PGF)"/>
            <person name="Walter F."/>
            <person name="Albersmeier A."/>
            <person name="Kalinowski J."/>
            <person name="Ruckert C."/>
        </authorList>
    </citation>
    <scope>NUCLEOTIDE SEQUENCE</scope>
    <source>
        <strain evidence="2">CGMCC 1.15179</strain>
    </source>
</reference>
<evidence type="ECO:0000313" key="3">
    <source>
        <dbReference type="Proteomes" id="UP000625210"/>
    </source>
</evidence>
<dbReference type="RefSeq" id="WP_188649173.1">
    <property type="nucleotide sequence ID" value="NZ_BMHQ01000026.1"/>
</dbReference>
<gene>
    <name evidence="2" type="ORF">GCM10011571_35250</name>
</gene>
<feature type="region of interest" description="Disordered" evidence="1">
    <location>
        <begin position="100"/>
        <end position="133"/>
    </location>
</feature>
<protein>
    <submittedName>
        <fullName evidence="2">Uncharacterized protein</fullName>
    </submittedName>
</protein>
<proteinExistence type="predicted"/>
<evidence type="ECO:0000256" key="1">
    <source>
        <dbReference type="SAM" id="MobiDB-lite"/>
    </source>
</evidence>
<evidence type="ECO:0000313" key="2">
    <source>
        <dbReference type="EMBL" id="GGE30004.1"/>
    </source>
</evidence>
<name>A0A8J2VKT7_9BACL</name>
<organism evidence="2 3">
    <name type="scientific">Marinithermofilum abyssi</name>
    <dbReference type="NCBI Taxonomy" id="1571185"/>
    <lineage>
        <taxon>Bacteria</taxon>
        <taxon>Bacillati</taxon>
        <taxon>Bacillota</taxon>
        <taxon>Bacilli</taxon>
        <taxon>Bacillales</taxon>
        <taxon>Thermoactinomycetaceae</taxon>
        <taxon>Marinithermofilum</taxon>
    </lineage>
</organism>
<dbReference type="EMBL" id="BMHQ01000026">
    <property type="protein sequence ID" value="GGE30004.1"/>
    <property type="molecule type" value="Genomic_DNA"/>
</dbReference>